<dbReference type="EMBL" id="CAJPIN010005571">
    <property type="protein sequence ID" value="CAG2057533.1"/>
    <property type="molecule type" value="Genomic_DNA"/>
</dbReference>
<sequence>MMLRSYLTTRRPEKRQTILKERQKTLNTEPRASDTTSSMRDSVKIISGKSLPSTALCSSSVSRKSSRKRDVLAS</sequence>
<name>A0ABN7NWQ9_TIMPD</name>
<comment type="caution">
    <text evidence="2">The sequence shown here is derived from an EMBL/GenBank/DDBJ whole genome shotgun (WGS) entry which is preliminary data.</text>
</comment>
<feature type="compositionally biased region" description="Polar residues" evidence="1">
    <location>
        <begin position="25"/>
        <end position="40"/>
    </location>
</feature>
<evidence type="ECO:0000256" key="1">
    <source>
        <dbReference type="SAM" id="MobiDB-lite"/>
    </source>
</evidence>
<evidence type="ECO:0000313" key="3">
    <source>
        <dbReference type="Proteomes" id="UP001153148"/>
    </source>
</evidence>
<keyword evidence="3" id="KW-1185">Reference proteome</keyword>
<evidence type="ECO:0000313" key="2">
    <source>
        <dbReference type="EMBL" id="CAG2057533.1"/>
    </source>
</evidence>
<feature type="region of interest" description="Disordered" evidence="1">
    <location>
        <begin position="1"/>
        <end position="74"/>
    </location>
</feature>
<protein>
    <submittedName>
        <fullName evidence="2">Uncharacterized protein</fullName>
    </submittedName>
</protein>
<dbReference type="Proteomes" id="UP001153148">
    <property type="component" value="Unassembled WGS sequence"/>
</dbReference>
<organism evidence="2 3">
    <name type="scientific">Timema podura</name>
    <name type="common">Walking stick</name>
    <dbReference type="NCBI Taxonomy" id="61482"/>
    <lineage>
        <taxon>Eukaryota</taxon>
        <taxon>Metazoa</taxon>
        <taxon>Ecdysozoa</taxon>
        <taxon>Arthropoda</taxon>
        <taxon>Hexapoda</taxon>
        <taxon>Insecta</taxon>
        <taxon>Pterygota</taxon>
        <taxon>Neoptera</taxon>
        <taxon>Polyneoptera</taxon>
        <taxon>Phasmatodea</taxon>
        <taxon>Timematodea</taxon>
        <taxon>Timematoidea</taxon>
        <taxon>Timematidae</taxon>
        <taxon>Timema</taxon>
    </lineage>
</organism>
<accession>A0ABN7NWQ9</accession>
<proteinExistence type="predicted"/>
<gene>
    <name evidence="2" type="ORF">TPAB3V08_LOCUS4511</name>
</gene>
<reference evidence="2" key="1">
    <citation type="submission" date="2021-03" db="EMBL/GenBank/DDBJ databases">
        <authorList>
            <person name="Tran Van P."/>
        </authorList>
    </citation>
    <scope>NUCLEOTIDE SEQUENCE</scope>
</reference>
<feature type="compositionally biased region" description="Basic and acidic residues" evidence="1">
    <location>
        <begin position="10"/>
        <end position="24"/>
    </location>
</feature>